<dbReference type="Proteomes" id="UP000070366">
    <property type="component" value="Unassembled WGS sequence"/>
</dbReference>
<reference evidence="1 2" key="1">
    <citation type="submission" date="2016-02" db="EMBL/GenBank/DDBJ databases">
        <authorList>
            <person name="Wen L."/>
            <person name="He K."/>
            <person name="Yang H."/>
        </authorList>
    </citation>
    <scope>NUCLEOTIDE SEQUENCE [LARGE SCALE GENOMIC DNA]</scope>
    <source>
        <strain evidence="1 2">DSM 22607</strain>
    </source>
</reference>
<dbReference type="AlphaFoldDB" id="A0A136Q515"/>
<keyword evidence="2" id="KW-1185">Reference proteome</keyword>
<accession>A0A136Q515</accession>
<dbReference type="EMBL" id="LSZW01000057">
    <property type="protein sequence ID" value="KXK65740.1"/>
    <property type="molecule type" value="Genomic_DNA"/>
</dbReference>
<proteinExistence type="predicted"/>
<comment type="caution">
    <text evidence="1">The sequence shown here is derived from an EMBL/GenBank/DDBJ whole genome shotgun (WGS) entry which is preliminary data.</text>
</comment>
<gene>
    <name evidence="1" type="ORF">HMPREF3293_01462</name>
</gene>
<evidence type="ECO:0000313" key="1">
    <source>
        <dbReference type="EMBL" id="KXK65740.1"/>
    </source>
</evidence>
<organism evidence="1 2">
    <name type="scientific">Christensenella minuta</name>
    <dbReference type="NCBI Taxonomy" id="626937"/>
    <lineage>
        <taxon>Bacteria</taxon>
        <taxon>Bacillati</taxon>
        <taxon>Bacillota</taxon>
        <taxon>Clostridia</taxon>
        <taxon>Christensenellales</taxon>
        <taxon>Christensenellaceae</taxon>
        <taxon>Christensenella</taxon>
    </lineage>
</organism>
<protein>
    <submittedName>
        <fullName evidence="1">Uncharacterized protein</fullName>
    </submittedName>
</protein>
<evidence type="ECO:0000313" key="2">
    <source>
        <dbReference type="Proteomes" id="UP000070366"/>
    </source>
</evidence>
<sequence length="43" mass="4840">MSKRPPAAAFLTICFTWARINAFCVQNRYDVCDCHNLIYGTAG</sequence>
<name>A0A136Q515_9FIRM</name>